<evidence type="ECO:0000256" key="3">
    <source>
        <dbReference type="ARBA" id="ARBA00022842"/>
    </source>
</evidence>
<gene>
    <name evidence="5" type="primary">hflX</name>
    <name evidence="7" type="ORF">J2Z44_003959</name>
</gene>
<dbReference type="InterPro" id="IPR025121">
    <property type="entry name" value="GTPase_HflX_N"/>
</dbReference>
<comment type="function">
    <text evidence="5">GTPase that associates with the 50S ribosomal subunit and may have a role during protein synthesis or ribosome biogenesis.</text>
</comment>
<dbReference type="InterPro" id="IPR016496">
    <property type="entry name" value="GTPase_HflX"/>
</dbReference>
<keyword evidence="8" id="KW-1185">Reference proteome</keyword>
<evidence type="ECO:0000256" key="4">
    <source>
        <dbReference type="ARBA" id="ARBA00023134"/>
    </source>
</evidence>
<sequence length="419" mass="47434">METRQKALLVGVNLNNKIGFKESMEELKNLAFACDFQVEGEVAQNLRATTNAYYVGTGKVKEILHLMREKECDVVIFNNELSPSQLRNLEKILKCRILDRTALILEIFSERAKTHEAKLQVEVANLKYLLPRLIGAREALGRQSGGVGTRNKGAGEKKLELDRRKVEERIVALNKELEAVVFQRETQRKKRNKNSLPVVALVGYTNAGKSTVMNTMIDAYKNTEEKKVFEKDMLFATLETAVRSIVLPDNKTFLLTDTVGFVSNLPHDLVKAFRSTLEEVCEADLLVHVVDLSNPNYNHEIEVTNDTLNQIGAGDIPVIYAYNKIDLAQEPMDIQQEDSVQISAKNGIGIDKLTNLIREKIFVDYVQCKMLIPYDKGDITSYLRANANVKLVKYENEGTLLNLECSKIDYEKLEEFVVK</sequence>
<evidence type="ECO:0000256" key="5">
    <source>
        <dbReference type="HAMAP-Rule" id="MF_00900"/>
    </source>
</evidence>
<dbReference type="SUPFAM" id="SSF52540">
    <property type="entry name" value="P-loop containing nucleoside triphosphate hydrolases"/>
    <property type="match status" value="1"/>
</dbReference>
<keyword evidence="1" id="KW-0479">Metal-binding</keyword>
<comment type="subunit">
    <text evidence="5">Monomer. Associates with the 50S ribosomal subunit.</text>
</comment>
<dbReference type="NCBIfam" id="TIGR03156">
    <property type="entry name" value="GTP_HflX"/>
    <property type="match status" value="1"/>
</dbReference>
<keyword evidence="3" id="KW-0460">Magnesium</keyword>
<keyword evidence="2 5" id="KW-0547">Nucleotide-binding</keyword>
<dbReference type="InterPro" id="IPR006073">
    <property type="entry name" value="GTP-bd"/>
</dbReference>
<dbReference type="Pfam" id="PF16360">
    <property type="entry name" value="GTP-bdg_M"/>
    <property type="match status" value="1"/>
</dbReference>
<comment type="caution">
    <text evidence="7">The sequence shown here is derived from an EMBL/GenBank/DDBJ whole genome shotgun (WGS) entry which is preliminary data.</text>
</comment>
<dbReference type="InterPro" id="IPR027417">
    <property type="entry name" value="P-loop_NTPase"/>
</dbReference>
<dbReference type="InterPro" id="IPR032305">
    <property type="entry name" value="GTP-bd_M"/>
</dbReference>
<dbReference type="PANTHER" id="PTHR10229:SF4">
    <property type="entry name" value="GTPASE HFLX"/>
    <property type="match status" value="1"/>
</dbReference>
<dbReference type="Proteomes" id="UP001519308">
    <property type="component" value="Unassembled WGS sequence"/>
</dbReference>
<dbReference type="PRINTS" id="PR00326">
    <property type="entry name" value="GTP1OBG"/>
</dbReference>
<dbReference type="Pfam" id="PF01926">
    <property type="entry name" value="MMR_HSR1"/>
    <property type="match status" value="1"/>
</dbReference>
<evidence type="ECO:0000256" key="1">
    <source>
        <dbReference type="ARBA" id="ARBA00022723"/>
    </source>
</evidence>
<evidence type="ECO:0000259" key="6">
    <source>
        <dbReference type="PROSITE" id="PS51705"/>
    </source>
</evidence>
<dbReference type="Pfam" id="PF13167">
    <property type="entry name" value="GTP-bdg_N"/>
    <property type="match status" value="1"/>
</dbReference>
<keyword evidence="4 5" id="KW-0342">GTP-binding</keyword>
<name>A0ABS4K8J4_9CLOT</name>
<keyword evidence="5" id="KW-0963">Cytoplasm</keyword>
<dbReference type="HAMAP" id="MF_00900">
    <property type="entry name" value="GTPase_HflX"/>
    <property type="match status" value="1"/>
</dbReference>
<dbReference type="Gene3D" id="3.40.50.300">
    <property type="entry name" value="P-loop containing nucleotide triphosphate hydrolases"/>
    <property type="match status" value="1"/>
</dbReference>
<comment type="similarity">
    <text evidence="5">Belongs to the TRAFAC class OBG-HflX-like GTPase superfamily. HflX GTPase family.</text>
</comment>
<dbReference type="InterPro" id="IPR030394">
    <property type="entry name" value="G_HFLX_dom"/>
</dbReference>
<dbReference type="PIRSF" id="PIRSF006809">
    <property type="entry name" value="GTP-binding_hflX_prd"/>
    <property type="match status" value="1"/>
</dbReference>
<dbReference type="PROSITE" id="PS51705">
    <property type="entry name" value="G_HFLX"/>
    <property type="match status" value="1"/>
</dbReference>
<dbReference type="InterPro" id="IPR042108">
    <property type="entry name" value="GTPase_HflX_N_sf"/>
</dbReference>
<dbReference type="Gene3D" id="6.10.250.2860">
    <property type="match status" value="1"/>
</dbReference>
<dbReference type="EMBL" id="JAGGLL010000049">
    <property type="protein sequence ID" value="MBP2024104.1"/>
    <property type="molecule type" value="Genomic_DNA"/>
</dbReference>
<dbReference type="PANTHER" id="PTHR10229">
    <property type="entry name" value="GTP-BINDING PROTEIN HFLX"/>
    <property type="match status" value="1"/>
</dbReference>
<dbReference type="CDD" id="cd01878">
    <property type="entry name" value="HflX"/>
    <property type="match status" value="1"/>
</dbReference>
<reference evidence="7 8" key="1">
    <citation type="submission" date="2021-03" db="EMBL/GenBank/DDBJ databases">
        <title>Genomic Encyclopedia of Type Strains, Phase IV (KMG-IV): sequencing the most valuable type-strain genomes for metagenomic binning, comparative biology and taxonomic classification.</title>
        <authorList>
            <person name="Goeker M."/>
        </authorList>
    </citation>
    <scope>NUCLEOTIDE SEQUENCE [LARGE SCALE GENOMIC DNA]</scope>
    <source>
        <strain evidence="7 8">DSM 28650</strain>
    </source>
</reference>
<organism evidence="7 8">
    <name type="scientific">Clostridium punense</name>
    <dbReference type="NCBI Taxonomy" id="1054297"/>
    <lineage>
        <taxon>Bacteria</taxon>
        <taxon>Bacillati</taxon>
        <taxon>Bacillota</taxon>
        <taxon>Clostridia</taxon>
        <taxon>Eubacteriales</taxon>
        <taxon>Clostridiaceae</taxon>
        <taxon>Clostridium</taxon>
    </lineage>
</organism>
<comment type="subcellular location">
    <subcellularLocation>
        <location evidence="5">Cytoplasm</location>
    </subcellularLocation>
    <text evidence="5">May associate with membranes.</text>
</comment>
<dbReference type="Gene3D" id="3.40.50.11060">
    <property type="entry name" value="GTPase HflX, N-terminal domain"/>
    <property type="match status" value="1"/>
</dbReference>
<accession>A0ABS4K8J4</accession>
<proteinExistence type="inferred from homology"/>
<feature type="domain" description="Hflx-type G" evidence="6">
    <location>
        <begin position="197"/>
        <end position="365"/>
    </location>
</feature>
<dbReference type="RefSeq" id="WP_021282638.1">
    <property type="nucleotide sequence ID" value="NZ_JAGGLL010000049.1"/>
</dbReference>
<protein>
    <recommendedName>
        <fullName evidence="5">GTPase HflX</fullName>
    </recommendedName>
    <alternativeName>
        <fullName evidence="5">GTP-binding protein HflX</fullName>
    </alternativeName>
</protein>
<evidence type="ECO:0000313" key="7">
    <source>
        <dbReference type="EMBL" id="MBP2024104.1"/>
    </source>
</evidence>
<evidence type="ECO:0000313" key="8">
    <source>
        <dbReference type="Proteomes" id="UP001519308"/>
    </source>
</evidence>
<evidence type="ECO:0000256" key="2">
    <source>
        <dbReference type="ARBA" id="ARBA00022741"/>
    </source>
</evidence>